<dbReference type="AlphaFoldDB" id="A0ABD7K9Q2"/>
<reference evidence="1 2" key="1">
    <citation type="submission" date="2018-12" db="EMBL/GenBank/DDBJ databases">
        <title>Pseudomonas aeruginosa Diversity Panel.</title>
        <authorList>
            <person name="Snesrud E."/>
            <person name="Mcgann P."/>
        </authorList>
    </citation>
    <scope>NUCLEOTIDE SEQUENCE [LARGE SCALE GENOMIC DNA]</scope>
    <source>
        <strain evidence="1 2">MRSN6241</strain>
    </source>
</reference>
<dbReference type="InterPro" id="IPR052194">
    <property type="entry name" value="MESH1"/>
</dbReference>
<dbReference type="PANTHER" id="PTHR46246:SF1">
    <property type="entry name" value="GUANOSINE-3',5'-BIS(DIPHOSPHATE) 3'-PYROPHOSPHOHYDROLASE MESH1"/>
    <property type="match status" value="1"/>
</dbReference>
<comment type="caution">
    <text evidence="1">The sequence shown here is derived from an EMBL/GenBank/DDBJ whole genome shotgun (WGS) entry which is preliminary data.</text>
</comment>
<dbReference type="Gene3D" id="1.10.3210.10">
    <property type="entry name" value="Hypothetical protein af1432"/>
    <property type="match status" value="1"/>
</dbReference>
<dbReference type="GeneID" id="77218958"/>
<dbReference type="EMBL" id="RXTL01000005">
    <property type="protein sequence ID" value="RTS51854.1"/>
    <property type="molecule type" value="Genomic_DNA"/>
</dbReference>
<organism evidence="1 2">
    <name type="scientific">Pseudomonas aeruginosa</name>
    <dbReference type="NCBI Taxonomy" id="287"/>
    <lineage>
        <taxon>Bacteria</taxon>
        <taxon>Pseudomonadati</taxon>
        <taxon>Pseudomonadota</taxon>
        <taxon>Gammaproteobacteria</taxon>
        <taxon>Pseudomonadales</taxon>
        <taxon>Pseudomonadaceae</taxon>
        <taxon>Pseudomonas</taxon>
    </lineage>
</organism>
<sequence>MRLPRSHERPSMSTHLADRYNQAWLFAARAHRNQTLSGSPLPYLVHLGMVANELLAADRQGAVERLAETLQIAVLHDTLEDTATSPEELRQQFGEFVHDGVLALSKRVGDGPKRSPDDYFQALAEGPAQYALVKLCDRITNLQPPPQTWNPDKIADYHQESRLILARLGHAHAATARRLREKIEHYRQYY</sequence>
<proteinExistence type="predicted"/>
<evidence type="ECO:0000313" key="2">
    <source>
        <dbReference type="Proteomes" id="UP000276985"/>
    </source>
</evidence>
<protein>
    <submittedName>
        <fullName evidence="1">Bifunctional (P)ppGpp synthetase/guanosine-3',5'-bis(Diphosphate) 3'-pyrophosphohydrolase</fullName>
    </submittedName>
</protein>
<dbReference type="SUPFAM" id="SSF109604">
    <property type="entry name" value="HD-domain/PDEase-like"/>
    <property type="match status" value="1"/>
</dbReference>
<dbReference type="KEGG" id="ppaa:B7D75_02165"/>
<accession>A0ABD7K9Q2</accession>
<dbReference type="RefSeq" id="WP_074197204.1">
    <property type="nucleotide sequence ID" value="NZ_CP041354.1"/>
</dbReference>
<dbReference type="PANTHER" id="PTHR46246">
    <property type="entry name" value="GUANOSINE-3',5'-BIS(DIPHOSPHATE) 3'-PYROPHOSPHOHYDROLASE MESH1"/>
    <property type="match status" value="1"/>
</dbReference>
<evidence type="ECO:0000313" key="1">
    <source>
        <dbReference type="EMBL" id="RTS51854.1"/>
    </source>
</evidence>
<dbReference type="Proteomes" id="UP000276985">
    <property type="component" value="Unassembled WGS sequence"/>
</dbReference>
<name>A0ABD7K9Q2_PSEAI</name>
<gene>
    <name evidence="1" type="ORF">DY940_03370</name>
</gene>